<comment type="function">
    <text evidence="3">The glycine cleavage system catalyzes the degradation of glycine. The H protein shuttles the methylamine group of glycine from the P protein to the T protein.</text>
</comment>
<dbReference type="CDD" id="cd06848">
    <property type="entry name" value="GCS_H"/>
    <property type="match status" value="1"/>
</dbReference>
<dbReference type="InterPro" id="IPR000089">
    <property type="entry name" value="Biotin_lipoyl"/>
</dbReference>
<evidence type="ECO:0000256" key="4">
    <source>
        <dbReference type="PIRSR" id="PIRSR617453-50"/>
    </source>
</evidence>
<evidence type="ECO:0000256" key="1">
    <source>
        <dbReference type="ARBA" id="ARBA00009249"/>
    </source>
</evidence>
<dbReference type="SUPFAM" id="SSF51230">
    <property type="entry name" value="Single hybrid motif"/>
    <property type="match status" value="1"/>
</dbReference>
<comment type="cofactor">
    <cofactor evidence="3">
        <name>(R)-lipoate</name>
        <dbReference type="ChEBI" id="CHEBI:83088"/>
    </cofactor>
    <text evidence="3">Binds 1 lipoyl cofactor covalently.</text>
</comment>
<dbReference type="NCBIfam" id="NF002270">
    <property type="entry name" value="PRK01202.1"/>
    <property type="match status" value="1"/>
</dbReference>
<evidence type="ECO:0000256" key="3">
    <source>
        <dbReference type="HAMAP-Rule" id="MF_00272"/>
    </source>
</evidence>
<dbReference type="InterPro" id="IPR017453">
    <property type="entry name" value="GCV_H_sub"/>
</dbReference>
<dbReference type="HAMAP" id="MF_00272">
    <property type="entry name" value="GcvH"/>
    <property type="match status" value="1"/>
</dbReference>
<dbReference type="GO" id="GO:0005829">
    <property type="term" value="C:cytosol"/>
    <property type="evidence" value="ECO:0007669"/>
    <property type="project" value="TreeGrafter"/>
</dbReference>
<gene>
    <name evidence="3 6" type="primary">gcvH</name>
    <name evidence="6" type="ORF">G3I74_09290</name>
</gene>
<evidence type="ECO:0000313" key="6">
    <source>
        <dbReference type="EMBL" id="NDY95922.1"/>
    </source>
</evidence>
<keyword evidence="2 3" id="KW-0450">Lipoyl</keyword>
<dbReference type="GO" id="GO:0005960">
    <property type="term" value="C:glycine cleavage complex"/>
    <property type="evidence" value="ECO:0007669"/>
    <property type="project" value="InterPro"/>
</dbReference>
<dbReference type="PANTHER" id="PTHR11715">
    <property type="entry name" value="GLYCINE CLEAVAGE SYSTEM H PROTEIN"/>
    <property type="match status" value="1"/>
</dbReference>
<dbReference type="NCBIfam" id="TIGR00527">
    <property type="entry name" value="gcvH"/>
    <property type="match status" value="1"/>
</dbReference>
<dbReference type="GO" id="GO:0009249">
    <property type="term" value="P:protein lipoylation"/>
    <property type="evidence" value="ECO:0007669"/>
    <property type="project" value="TreeGrafter"/>
</dbReference>
<comment type="similarity">
    <text evidence="1 3">Belongs to the GcvH family.</text>
</comment>
<protein>
    <recommendedName>
        <fullName evidence="3">Glycine cleavage system H protein</fullName>
    </recommendedName>
</protein>
<evidence type="ECO:0000259" key="5">
    <source>
        <dbReference type="PROSITE" id="PS50968"/>
    </source>
</evidence>
<dbReference type="PROSITE" id="PS50968">
    <property type="entry name" value="BIOTINYL_LIPOYL"/>
    <property type="match status" value="1"/>
</dbReference>
<feature type="modified residue" description="N6-lipoyllysine" evidence="3 4">
    <location>
        <position position="65"/>
    </location>
</feature>
<dbReference type="Proteomes" id="UP000484885">
    <property type="component" value="Unassembled WGS sequence"/>
</dbReference>
<sequence length="128" mass="13778">MSEIPKDLRFSESHEWVSQEEDGAVKVGITDHAQEQLGDLVFVELPEEGATLGQGDACAVIESVKAASDIYTPVSGEVIAVNQAIVDSPEIINNDPYGDGWLFSVRLEDDAEVEGLMDADGYGAHIED</sequence>
<dbReference type="GO" id="GO:0019464">
    <property type="term" value="P:glycine decarboxylation via glycine cleavage system"/>
    <property type="evidence" value="ECO:0007669"/>
    <property type="project" value="UniProtKB-UniRule"/>
</dbReference>
<dbReference type="InterPro" id="IPR011053">
    <property type="entry name" value="Single_hybrid_motif"/>
</dbReference>
<dbReference type="RefSeq" id="WP_164211318.1">
    <property type="nucleotide sequence ID" value="NZ_JAAGSC010000041.1"/>
</dbReference>
<dbReference type="Gene3D" id="2.40.50.100">
    <property type="match status" value="1"/>
</dbReference>
<dbReference type="InterPro" id="IPR002930">
    <property type="entry name" value="GCV_H"/>
</dbReference>
<dbReference type="PANTHER" id="PTHR11715:SF3">
    <property type="entry name" value="GLYCINE CLEAVAGE SYSTEM H PROTEIN-RELATED"/>
    <property type="match status" value="1"/>
</dbReference>
<dbReference type="InterPro" id="IPR003016">
    <property type="entry name" value="2-oxoA_DH_lipoyl-BS"/>
</dbReference>
<dbReference type="Pfam" id="PF01597">
    <property type="entry name" value="GCV_H"/>
    <property type="match status" value="1"/>
</dbReference>
<evidence type="ECO:0000313" key="7">
    <source>
        <dbReference type="Proteomes" id="UP000484885"/>
    </source>
</evidence>
<dbReference type="InterPro" id="IPR033753">
    <property type="entry name" value="GCV_H/Fam206"/>
</dbReference>
<name>A0A845V067_9GAMM</name>
<dbReference type="PROSITE" id="PS00189">
    <property type="entry name" value="LIPOYL"/>
    <property type="match status" value="1"/>
</dbReference>
<dbReference type="AlphaFoldDB" id="A0A845V067"/>
<organism evidence="6 7">
    <name type="scientific">Wenzhouxiangella limi</name>
    <dbReference type="NCBI Taxonomy" id="2707351"/>
    <lineage>
        <taxon>Bacteria</taxon>
        <taxon>Pseudomonadati</taxon>
        <taxon>Pseudomonadota</taxon>
        <taxon>Gammaproteobacteria</taxon>
        <taxon>Chromatiales</taxon>
        <taxon>Wenzhouxiangellaceae</taxon>
        <taxon>Wenzhouxiangella</taxon>
    </lineage>
</organism>
<accession>A0A845V067</accession>
<comment type="subunit">
    <text evidence="3">The glycine cleavage system is composed of four proteins: P, T, L and H.</text>
</comment>
<dbReference type="EMBL" id="JAAGSC010000041">
    <property type="protein sequence ID" value="NDY95922.1"/>
    <property type="molecule type" value="Genomic_DNA"/>
</dbReference>
<evidence type="ECO:0000256" key="2">
    <source>
        <dbReference type="ARBA" id="ARBA00022823"/>
    </source>
</evidence>
<proteinExistence type="inferred from homology"/>
<keyword evidence="7" id="KW-1185">Reference proteome</keyword>
<comment type="caution">
    <text evidence="6">The sequence shown here is derived from an EMBL/GenBank/DDBJ whole genome shotgun (WGS) entry which is preliminary data.</text>
</comment>
<feature type="domain" description="Lipoyl-binding" evidence="5">
    <location>
        <begin position="24"/>
        <end position="106"/>
    </location>
</feature>
<reference evidence="6 7" key="1">
    <citation type="submission" date="2020-02" db="EMBL/GenBank/DDBJ databases">
        <authorList>
            <person name="Zhang X.-Y."/>
        </authorList>
    </citation>
    <scope>NUCLEOTIDE SEQUENCE [LARGE SCALE GENOMIC DNA]</scope>
    <source>
        <strain evidence="6 7">C33</strain>
    </source>
</reference>